<name>A0A4P7NA09_PYROR</name>
<sequence length="172" mass="18908">GPAQGENLNLRTKYYVTKTKSLAPPFVPRKSLHVHTSTEKDGRCCGTYLLSKSRQPTNQPSFPLKLYVVIVTYRLRNTPTKTAPESSARGILGGEGWTIQLAQYCDHSCWDALGATSFCFCGDIGGRQPYGKGLVYKMAASLFASSFVLWSLSLACRELLDKCIPKGSEDMS</sequence>
<protein>
    <submittedName>
        <fullName evidence="1">Uncharacterized protein</fullName>
    </submittedName>
</protein>
<dbReference type="AlphaFoldDB" id="A0A4P7NA09"/>
<dbReference type="EMBL" id="CP034205">
    <property type="protein sequence ID" value="QBZ56994.1"/>
    <property type="molecule type" value="Genomic_DNA"/>
</dbReference>
<accession>A0A4P7NA09</accession>
<evidence type="ECO:0000313" key="2">
    <source>
        <dbReference type="Proteomes" id="UP000294847"/>
    </source>
</evidence>
<dbReference type="Proteomes" id="UP000294847">
    <property type="component" value="Chromosome 2"/>
</dbReference>
<evidence type="ECO:0000313" key="1">
    <source>
        <dbReference type="EMBL" id="QBZ56994.1"/>
    </source>
</evidence>
<organism evidence="1 2">
    <name type="scientific">Pyricularia oryzae</name>
    <name type="common">Rice blast fungus</name>
    <name type="synonym">Magnaporthe oryzae</name>
    <dbReference type="NCBI Taxonomy" id="318829"/>
    <lineage>
        <taxon>Eukaryota</taxon>
        <taxon>Fungi</taxon>
        <taxon>Dikarya</taxon>
        <taxon>Ascomycota</taxon>
        <taxon>Pezizomycotina</taxon>
        <taxon>Sordariomycetes</taxon>
        <taxon>Sordariomycetidae</taxon>
        <taxon>Magnaporthales</taxon>
        <taxon>Pyriculariaceae</taxon>
        <taxon>Pyricularia</taxon>
    </lineage>
</organism>
<gene>
    <name evidence="1" type="ORF">PoMZ_01912</name>
</gene>
<reference evidence="1 2" key="1">
    <citation type="journal article" date="2019" name="Mol. Biol. Evol.">
        <title>Blast fungal genomes show frequent chromosomal changes, gene gains and losses, and effector gene turnover.</title>
        <authorList>
            <person name="Gomez Luciano L.B."/>
            <person name="Jason Tsai I."/>
            <person name="Chuma I."/>
            <person name="Tosa Y."/>
            <person name="Chen Y.H."/>
            <person name="Li J.Y."/>
            <person name="Li M.Y."/>
            <person name="Jade Lu M.Y."/>
            <person name="Nakayashiki H."/>
            <person name="Li W.H."/>
        </authorList>
    </citation>
    <scope>NUCLEOTIDE SEQUENCE [LARGE SCALE GENOMIC DNA]</scope>
    <source>
        <strain evidence="1">MZ5-1-6</strain>
    </source>
</reference>
<proteinExistence type="predicted"/>
<feature type="non-terminal residue" evidence="1">
    <location>
        <position position="1"/>
    </location>
</feature>